<dbReference type="Pfam" id="PF13649">
    <property type="entry name" value="Methyltransf_25"/>
    <property type="match status" value="1"/>
</dbReference>
<dbReference type="GO" id="GO:0008168">
    <property type="term" value="F:methyltransferase activity"/>
    <property type="evidence" value="ECO:0007669"/>
    <property type="project" value="UniProtKB-KW"/>
</dbReference>
<feature type="domain" description="Methyltransferase" evidence="1">
    <location>
        <begin position="43"/>
        <end position="114"/>
    </location>
</feature>
<proteinExistence type="predicted"/>
<dbReference type="EMBL" id="CP036498">
    <property type="protein sequence ID" value="QUS40049.1"/>
    <property type="molecule type" value="Genomic_DNA"/>
</dbReference>
<evidence type="ECO:0000313" key="3">
    <source>
        <dbReference type="Proteomes" id="UP000682843"/>
    </source>
</evidence>
<protein>
    <submittedName>
        <fullName evidence="2">Class I SAM-dependent methyltransferase</fullName>
    </submittedName>
</protein>
<dbReference type="InterPro" id="IPR041698">
    <property type="entry name" value="Methyltransf_25"/>
</dbReference>
<dbReference type="RefSeq" id="WP_211908393.1">
    <property type="nucleotide sequence ID" value="NZ_CP036498.1"/>
</dbReference>
<organism evidence="2 3">
    <name type="scientific">Tardiphaga alba</name>
    <dbReference type="NCBI Taxonomy" id="340268"/>
    <lineage>
        <taxon>Bacteria</taxon>
        <taxon>Pseudomonadati</taxon>
        <taxon>Pseudomonadota</taxon>
        <taxon>Alphaproteobacteria</taxon>
        <taxon>Hyphomicrobiales</taxon>
        <taxon>Nitrobacteraceae</taxon>
        <taxon>Tardiphaga</taxon>
    </lineage>
</organism>
<sequence length="179" mass="20055">MFFDERTYYEGKPAKTRFWGNQEGATRRYDAVIAATDPRLNSILDVGCGAGGLLARIKELGISHARYTGIDIVPSFVEEARLCHSEAAFVCADIATVPPPEADWIVAVGLFGHEQKFWQDRFNLLTSLMMKSAKKGICYTLTSTRSPKRNIQAHYCDPEEFGSVDHSYLPNDFLVTVKK</sequence>
<keyword evidence="2" id="KW-0489">Methyltransferase</keyword>
<keyword evidence="3" id="KW-1185">Reference proteome</keyword>
<gene>
    <name evidence="2" type="ORF">RPMA_15345</name>
</gene>
<accession>A0ABX8A8I0</accession>
<reference evidence="2 3" key="1">
    <citation type="submission" date="2019-02" db="EMBL/GenBank/DDBJ databases">
        <title>Emended description of the genus Rhodopseudomonas and description of Rhodopseudomonas albus sp. nov., a non-phototrophic, heavy-metal-tolerant bacterium isolated from garden soil.</title>
        <authorList>
            <person name="Bao Z."/>
            <person name="Cao W.W."/>
            <person name="Sato Y."/>
            <person name="Nishizawa T."/>
            <person name="Zhao J."/>
            <person name="Guo Y."/>
            <person name="Ohta H."/>
        </authorList>
    </citation>
    <scope>NUCLEOTIDE SEQUENCE [LARGE SCALE GENOMIC DNA]</scope>
    <source>
        <strain evidence="2 3">SK50-23</strain>
    </source>
</reference>
<evidence type="ECO:0000259" key="1">
    <source>
        <dbReference type="Pfam" id="PF13649"/>
    </source>
</evidence>
<dbReference type="SUPFAM" id="SSF53335">
    <property type="entry name" value="S-adenosyl-L-methionine-dependent methyltransferases"/>
    <property type="match status" value="1"/>
</dbReference>
<dbReference type="Proteomes" id="UP000682843">
    <property type="component" value="Chromosome"/>
</dbReference>
<dbReference type="GO" id="GO:0032259">
    <property type="term" value="P:methylation"/>
    <property type="evidence" value="ECO:0007669"/>
    <property type="project" value="UniProtKB-KW"/>
</dbReference>
<evidence type="ECO:0000313" key="2">
    <source>
        <dbReference type="EMBL" id="QUS40049.1"/>
    </source>
</evidence>
<keyword evidence="2" id="KW-0808">Transferase</keyword>
<name>A0ABX8A8I0_9BRAD</name>
<dbReference type="CDD" id="cd02440">
    <property type="entry name" value="AdoMet_MTases"/>
    <property type="match status" value="1"/>
</dbReference>
<dbReference type="InterPro" id="IPR029063">
    <property type="entry name" value="SAM-dependent_MTases_sf"/>
</dbReference>
<dbReference type="Gene3D" id="3.40.50.150">
    <property type="entry name" value="Vaccinia Virus protein VP39"/>
    <property type="match status" value="1"/>
</dbReference>